<proteinExistence type="predicted"/>
<dbReference type="EMBL" id="UINC01128362">
    <property type="protein sequence ID" value="SVD08065.1"/>
    <property type="molecule type" value="Genomic_DNA"/>
</dbReference>
<evidence type="ECO:0000313" key="1">
    <source>
        <dbReference type="EMBL" id="SVD08065.1"/>
    </source>
</evidence>
<organism evidence="1">
    <name type="scientific">marine metagenome</name>
    <dbReference type="NCBI Taxonomy" id="408172"/>
    <lineage>
        <taxon>unclassified sequences</taxon>
        <taxon>metagenomes</taxon>
        <taxon>ecological metagenomes</taxon>
    </lineage>
</organism>
<sequence>CQVEYADEHRCPVLVSKGTQRQELQGTAAKTNN</sequence>
<reference evidence="1" key="1">
    <citation type="submission" date="2018-05" db="EMBL/GenBank/DDBJ databases">
        <authorList>
            <person name="Lanie J.A."/>
            <person name="Ng W.-L."/>
            <person name="Kazmierczak K.M."/>
            <person name="Andrzejewski T.M."/>
            <person name="Davidsen T.M."/>
            <person name="Wayne K.J."/>
            <person name="Tettelin H."/>
            <person name="Glass J.I."/>
            <person name="Rusch D."/>
            <person name="Podicherti R."/>
            <person name="Tsui H.-C.T."/>
            <person name="Winkler M.E."/>
        </authorList>
    </citation>
    <scope>NUCLEOTIDE SEQUENCE</scope>
</reference>
<protein>
    <submittedName>
        <fullName evidence="1">Uncharacterized protein</fullName>
    </submittedName>
</protein>
<feature type="non-terminal residue" evidence="1">
    <location>
        <position position="1"/>
    </location>
</feature>
<name>A0A382SF22_9ZZZZ</name>
<dbReference type="AlphaFoldDB" id="A0A382SF22"/>
<gene>
    <name evidence="1" type="ORF">METZ01_LOCUS360919</name>
</gene>
<accession>A0A382SF22</accession>